<protein>
    <submittedName>
        <fullName evidence="2">Uncharacterized protein</fullName>
    </submittedName>
</protein>
<reference evidence="2 3" key="1">
    <citation type="submission" date="2021-11" db="EMBL/GenBank/DDBJ databases">
        <title>Black yeast isolated from Biological Soil Crust.</title>
        <authorList>
            <person name="Kurbessoian T."/>
        </authorList>
    </citation>
    <scope>NUCLEOTIDE SEQUENCE [LARGE SCALE GENOMIC DNA]</scope>
    <source>
        <strain evidence="2 3">CCFEE 5522</strain>
    </source>
</reference>
<evidence type="ECO:0000313" key="3">
    <source>
        <dbReference type="Proteomes" id="UP001324427"/>
    </source>
</evidence>
<organism evidence="2 3">
    <name type="scientific">Oleoguttula mirabilis</name>
    <dbReference type="NCBI Taxonomy" id="1507867"/>
    <lineage>
        <taxon>Eukaryota</taxon>
        <taxon>Fungi</taxon>
        <taxon>Dikarya</taxon>
        <taxon>Ascomycota</taxon>
        <taxon>Pezizomycotina</taxon>
        <taxon>Dothideomycetes</taxon>
        <taxon>Dothideomycetidae</taxon>
        <taxon>Mycosphaerellales</taxon>
        <taxon>Teratosphaeriaceae</taxon>
        <taxon>Oleoguttula</taxon>
    </lineage>
</organism>
<gene>
    <name evidence="2" type="ORF">LTR36_010168</name>
</gene>
<evidence type="ECO:0000256" key="1">
    <source>
        <dbReference type="SAM" id="MobiDB-lite"/>
    </source>
</evidence>
<dbReference type="Proteomes" id="UP001324427">
    <property type="component" value="Unassembled WGS sequence"/>
</dbReference>
<name>A0AAV9JRR3_9PEZI</name>
<accession>A0AAV9JRR3</accession>
<proteinExistence type="predicted"/>
<evidence type="ECO:0000313" key="2">
    <source>
        <dbReference type="EMBL" id="KAK4548298.1"/>
    </source>
</evidence>
<feature type="region of interest" description="Disordered" evidence="1">
    <location>
        <begin position="240"/>
        <end position="266"/>
    </location>
</feature>
<sequence>MDAHYQDKNRTAAYKAFSKNERIAVKLYIKKFVDKDIKSQITAAEDRWQMLLKKREEKLQERVEQHKGTTETLFPDKYDQWDEHRYYRKAFESYLRSVGHGNVDQDDDEELGPGTPRIKSEIMHHLWEGDNETIAVKYGRPCKTKLDYEESEDEADGEGEDEADGEGEDEADGECEDETDGEREDEKPDKPVVGIACQRSYSIRFSCVGLEGLEAKMKVEASAEKASVVVGIAVTPGFARPKIPNKKRKCEDEGEHHSDAKKIKKE</sequence>
<feature type="region of interest" description="Disordered" evidence="1">
    <location>
        <begin position="147"/>
        <end position="193"/>
    </location>
</feature>
<feature type="compositionally biased region" description="Acidic residues" evidence="1">
    <location>
        <begin position="149"/>
        <end position="183"/>
    </location>
</feature>
<dbReference type="AlphaFoldDB" id="A0AAV9JRR3"/>
<dbReference type="EMBL" id="JAVFHQ010000008">
    <property type="protein sequence ID" value="KAK4548298.1"/>
    <property type="molecule type" value="Genomic_DNA"/>
</dbReference>
<comment type="caution">
    <text evidence="2">The sequence shown here is derived from an EMBL/GenBank/DDBJ whole genome shotgun (WGS) entry which is preliminary data.</text>
</comment>
<feature type="compositionally biased region" description="Basic and acidic residues" evidence="1">
    <location>
        <begin position="249"/>
        <end position="266"/>
    </location>
</feature>
<keyword evidence="3" id="KW-1185">Reference proteome</keyword>